<dbReference type="HOGENOM" id="CLU_1595804_0_0_1"/>
<accession>J9DH64</accession>
<comment type="caution">
    <text evidence="1">The sequence shown here is derived from an EMBL/GenBank/DDBJ whole genome shotgun (WGS) entry which is preliminary data.</text>
</comment>
<sequence length="160" mass="18841">MSKFESEKYVANLISYKIDKENKKGLEALKLDLIQMPDKTKIMIVYASAPIIANFKKHYTELVSKIRGDPKYCDYFVYPVRKKAGLVKKDFIKRLHEKWVEDLAFPALVKGRKSIFEHGARTEEAIIDNKFHMKDDELKKRSFVFKHLSGRDITFNMRSY</sequence>
<name>J9DH64_EDHAE</name>
<reference evidence="2" key="2">
    <citation type="submission" date="2015-07" db="EMBL/GenBank/DDBJ databases">
        <title>Contrasting host-pathogen interactions and genome evolution in two generalist and specialist microsporidian pathogens of mosquitoes.</title>
        <authorList>
            <consortium name="The Broad Institute Genomics Platform"/>
            <consortium name="The Broad Institute Genome Sequencing Center for Infectious Disease"/>
            <person name="Cuomo C.A."/>
            <person name="Sanscrainte N.D."/>
            <person name="Goldberg J.M."/>
            <person name="Heiman D."/>
            <person name="Young S."/>
            <person name="Zeng Q."/>
            <person name="Becnel J.J."/>
            <person name="Birren B.W."/>
        </authorList>
    </citation>
    <scope>NUCLEOTIDE SEQUENCE [LARGE SCALE GENOMIC DNA]</scope>
    <source>
        <strain evidence="2">USNM 41457</strain>
    </source>
</reference>
<proteinExistence type="predicted"/>
<evidence type="ECO:0000313" key="2">
    <source>
        <dbReference type="Proteomes" id="UP000003163"/>
    </source>
</evidence>
<dbReference type="InParanoid" id="J9DH64"/>
<evidence type="ECO:0008006" key="3">
    <source>
        <dbReference type="Google" id="ProtNLM"/>
    </source>
</evidence>
<organism evidence="1 2">
    <name type="scientific">Edhazardia aedis (strain USNM 41457)</name>
    <name type="common">Microsporidian parasite</name>
    <dbReference type="NCBI Taxonomy" id="1003232"/>
    <lineage>
        <taxon>Eukaryota</taxon>
        <taxon>Fungi</taxon>
        <taxon>Fungi incertae sedis</taxon>
        <taxon>Microsporidia</taxon>
        <taxon>Edhazardia</taxon>
    </lineage>
</organism>
<dbReference type="EMBL" id="AFBI03000101">
    <property type="protein sequence ID" value="EJW01945.1"/>
    <property type="molecule type" value="Genomic_DNA"/>
</dbReference>
<keyword evidence="2" id="KW-1185">Reference proteome</keyword>
<reference evidence="1 2" key="1">
    <citation type="submission" date="2011-08" db="EMBL/GenBank/DDBJ databases">
        <authorList>
            <person name="Liu Z.J."/>
            <person name="Shi F.L."/>
            <person name="Lu J.Q."/>
            <person name="Li M."/>
            <person name="Wang Z.L."/>
        </authorList>
    </citation>
    <scope>NUCLEOTIDE SEQUENCE [LARGE SCALE GENOMIC DNA]</scope>
    <source>
        <strain evidence="1 2">USNM 41457</strain>
    </source>
</reference>
<protein>
    <recommendedName>
        <fullName evidence="3">40S ribosomal protein S7</fullName>
    </recommendedName>
</protein>
<evidence type="ECO:0000313" key="1">
    <source>
        <dbReference type="EMBL" id="EJW01945.1"/>
    </source>
</evidence>
<gene>
    <name evidence="1" type="ORF">EDEG_03589</name>
</gene>
<dbReference type="Proteomes" id="UP000003163">
    <property type="component" value="Unassembled WGS sequence"/>
</dbReference>
<dbReference type="AlphaFoldDB" id="J9DH64"/>
<dbReference type="VEuPathDB" id="MicrosporidiaDB:EDEG_03589"/>